<feature type="compositionally biased region" description="Basic and acidic residues" evidence="1">
    <location>
        <begin position="877"/>
        <end position="895"/>
    </location>
</feature>
<evidence type="ECO:0000313" key="2">
    <source>
        <dbReference type="Proteomes" id="UP000038045"/>
    </source>
</evidence>
<dbReference type="Proteomes" id="UP000038045">
    <property type="component" value="Unplaced"/>
</dbReference>
<feature type="region of interest" description="Disordered" evidence="1">
    <location>
        <begin position="922"/>
        <end position="1018"/>
    </location>
</feature>
<dbReference type="WBParaSite" id="PTRK_0000460300.1">
    <property type="protein sequence ID" value="PTRK_0000460300.1"/>
    <property type="gene ID" value="PTRK_0000460300"/>
</dbReference>
<feature type="compositionally biased region" description="Basic residues" evidence="1">
    <location>
        <begin position="986"/>
        <end position="996"/>
    </location>
</feature>
<feature type="compositionally biased region" description="Low complexity" evidence="1">
    <location>
        <begin position="922"/>
        <end position="936"/>
    </location>
</feature>
<keyword evidence="2" id="KW-1185">Reference proteome</keyword>
<evidence type="ECO:0000313" key="3">
    <source>
        <dbReference type="WBParaSite" id="PTRK_0000460300.1"/>
    </source>
</evidence>
<organism evidence="2 3">
    <name type="scientific">Parastrongyloides trichosuri</name>
    <name type="common">Possum-specific nematode worm</name>
    <dbReference type="NCBI Taxonomy" id="131310"/>
    <lineage>
        <taxon>Eukaryota</taxon>
        <taxon>Metazoa</taxon>
        <taxon>Ecdysozoa</taxon>
        <taxon>Nematoda</taxon>
        <taxon>Chromadorea</taxon>
        <taxon>Rhabditida</taxon>
        <taxon>Tylenchina</taxon>
        <taxon>Panagrolaimomorpha</taxon>
        <taxon>Strongyloidoidea</taxon>
        <taxon>Strongyloididae</taxon>
        <taxon>Parastrongyloides</taxon>
    </lineage>
</organism>
<feature type="compositionally biased region" description="Basic and acidic residues" evidence="1">
    <location>
        <begin position="997"/>
        <end position="1006"/>
    </location>
</feature>
<reference evidence="3" key="1">
    <citation type="submission" date="2017-02" db="UniProtKB">
        <authorList>
            <consortium name="WormBaseParasite"/>
        </authorList>
    </citation>
    <scope>IDENTIFICATION</scope>
</reference>
<proteinExistence type="predicted"/>
<accession>A0A0N4ZAR3</accession>
<protein>
    <submittedName>
        <fullName evidence="3">NAD-specific glutamate dehydrogenase</fullName>
    </submittedName>
</protein>
<feature type="compositionally biased region" description="Basic and acidic residues" evidence="1">
    <location>
        <begin position="975"/>
        <end position="985"/>
    </location>
</feature>
<feature type="compositionally biased region" description="Basic residues" evidence="1">
    <location>
        <begin position="937"/>
        <end position="973"/>
    </location>
</feature>
<name>A0A0N4ZAR3_PARTI</name>
<sequence length="1451" mass="150791">VVGGVQHGEQGVVALAVPDPAGQGRQPVAHHRLCGFGRATRIGQQQRAVCGGDGLRDALGQVGGVVGRQVEGGGGAAHHHRHAWMGQGGDARGEGGRRLGQSFARDAVGAAGDRQDVGAAEVVMGGGDDQVVAVVAPARILGLDDEGLAAAPVAHARRQGQAGAARGDPQVGPFGYRARIERTRRQHGGRLQGRGEPVEGGAPADLLDLDLGGGLHAAGRVDLDHVADLLGDQGAGDRRGDGDLAQLHVGLVFADDLIDAFFLGVLVHEGDGGAELDLVAGQFGHVDDLGAGQLVLDLGDRAFDPALTLLGGVTGRQGLADAGGRLGVIDGGRGVFQRRPHDGRQLVFGHAQGAGGVRRDAVDAVQQLGANLGAVRADGQLHVDAVGDDVVFDAALDGADRDHGALQRAGLAAAQGLQRDHDVRGHQDRIDPQVRRGAVGGDAVDGDVHAVRTGGGDAKRHADPARRRVGRDVEGQGVVRLGEARIEAVLHHGAGAEDAFLGRLGDQDQGARPVGLARLHLARRADQGGDVHVVAAGVHDGFFDAVGVDLTGGGGVGQARLLLDRQAVHVGADHHRGSRAVAQDGDHAGAADAGGDVIAQSAQFLRHAGRGLDLKARQFGVAVEMVEQGAEVGVVVRLDGGLQRSGVVRVLGDGGCGTGGQNGGQNGVVALDRADIQFAVADGGDALRGGQRAGRRGVVGDLHHQGRAADREAVGQGLLAVRGVEDQLDLAVLHGVDDVWTAFQHLLDQTDLKALFGQVAVGAAGGDDGEALRQQGLHRLDDEGLVGVAHRDESRALGRQDGAAAGLGLGEGAGEGGGQIGLALALPVQTHDLAGRAHFRAQNGVDPGEAGEGEDGFLDRDVVQFLVHQTKGRQRNPGHDLGGDGGDRLADGLGDEGRRAAGARVHFQHEDARVFAPWRWSGASARPPFRGAGRRAAWSRRCRPSGRRLPRYAPERRRRRRSRRRTGRRHPPRWRGSDSGRSARDRRPRRAWPRRRSGPDPRDRGRSSCRGRPGLGRDRLGVAVDHDALDADVVEGEGRVAAAVVELDALADAVGAAAQDDDLLAIRGGGLAGRDLAQGAGLIGRIHIGGGGGELGGAGVDALEHRAHVKGAAGLADLALGVAGQLGQARVGEALGLQLAEVGRLGRQALDADMAFGAHDVGDLAQEPRLIRTGGVDLLDRQAVAEGLGDDADAVRRRLAQGADHRGLDRGVVLGAGHAVDLDVVEADLAGLQAAQCLLHRFLEGAAHRHHLTHRLHLGGQARIGGRELLEGEARDLGDDVIDGRFERGRGQAAGDLVLQFVQGVADGQLGGDLGDREAGGLGSQRRGTRHARVHLDHHDAAGVRVDAELHVRATGIHADLAQHGDGGIAQALVFLVGQGLRRGHGDRVTGVHAHRVQVLDRADDDAVVRRIADHFHLEFLPAQHRLFHQHFGGRRQLQATADDVDQFFAV</sequence>
<evidence type="ECO:0000256" key="1">
    <source>
        <dbReference type="SAM" id="MobiDB-lite"/>
    </source>
</evidence>
<feature type="region of interest" description="Disordered" evidence="1">
    <location>
        <begin position="868"/>
        <end position="895"/>
    </location>
</feature>